<proteinExistence type="predicted"/>
<sequence length="241" mass="27454">LFTHSDTFRCFPHVVNIAVKAGIKALHDLSLYDYDAFAKPDADVVSKARKLINAIRSSGQRREAFGNTIKAQNDKGGWGEDPQILRIVGLLRDVDTRWSSTLIMIDRLLELYMAVNEFIYSPQQEKELAPFALDEATYRALIDVRKFLQFLNTVQEIVSGQQTPTLSVVLPLYEKLITGLRFLMTPGNEESIPKLSHAIHATIEKLEEYFNKSRYTKMYALAMGKPPSYLRSAVIETYDKF</sequence>
<dbReference type="InParanoid" id="D8QA20"/>
<keyword evidence="4" id="KW-0862">Zinc</keyword>
<dbReference type="PANTHER" id="PTHR46481">
    <property type="entry name" value="ZINC FINGER BED DOMAIN-CONTAINING PROTEIN 4"/>
    <property type="match status" value="1"/>
</dbReference>
<feature type="non-terminal residue" evidence="6">
    <location>
        <position position="1"/>
    </location>
</feature>
<evidence type="ECO:0000256" key="1">
    <source>
        <dbReference type="ARBA" id="ARBA00004123"/>
    </source>
</evidence>
<dbReference type="SUPFAM" id="SSF53098">
    <property type="entry name" value="Ribonuclease H-like"/>
    <property type="match status" value="1"/>
</dbReference>
<dbReference type="eggNOG" id="KOG1121">
    <property type="taxonomic scope" value="Eukaryota"/>
</dbReference>
<evidence type="ECO:0000256" key="4">
    <source>
        <dbReference type="ARBA" id="ARBA00022833"/>
    </source>
</evidence>
<keyword evidence="5" id="KW-0539">Nucleus</keyword>
<evidence type="ECO:0000256" key="3">
    <source>
        <dbReference type="ARBA" id="ARBA00022771"/>
    </source>
</evidence>
<evidence type="ECO:0000256" key="5">
    <source>
        <dbReference type="ARBA" id="ARBA00023242"/>
    </source>
</evidence>
<dbReference type="GO" id="GO:0005634">
    <property type="term" value="C:nucleus"/>
    <property type="evidence" value="ECO:0007669"/>
    <property type="project" value="UniProtKB-SubCell"/>
</dbReference>
<comment type="subcellular location">
    <subcellularLocation>
        <location evidence="1">Nucleus</location>
    </subcellularLocation>
</comment>
<dbReference type="PANTHER" id="PTHR46481:SF10">
    <property type="entry name" value="ZINC FINGER BED DOMAIN-CONTAINING PROTEIN 39"/>
    <property type="match status" value="1"/>
</dbReference>
<evidence type="ECO:0000313" key="7">
    <source>
        <dbReference type="Proteomes" id="UP000007431"/>
    </source>
</evidence>
<dbReference type="RefSeq" id="XP_003030232.1">
    <property type="nucleotide sequence ID" value="XM_003030186.1"/>
</dbReference>
<reference evidence="6 7" key="1">
    <citation type="journal article" date="2010" name="Nat. Biotechnol.">
        <title>Genome sequence of the model mushroom Schizophyllum commune.</title>
        <authorList>
            <person name="Ohm R.A."/>
            <person name="de Jong J.F."/>
            <person name="Lugones L.G."/>
            <person name="Aerts A."/>
            <person name="Kothe E."/>
            <person name="Stajich J.E."/>
            <person name="de Vries R.P."/>
            <person name="Record E."/>
            <person name="Levasseur A."/>
            <person name="Baker S.E."/>
            <person name="Bartholomew K.A."/>
            <person name="Coutinho P.M."/>
            <person name="Erdmann S."/>
            <person name="Fowler T.J."/>
            <person name="Gathman A.C."/>
            <person name="Lombard V."/>
            <person name="Henrissat B."/>
            <person name="Knabe N."/>
            <person name="Kuees U."/>
            <person name="Lilly W.W."/>
            <person name="Lindquist E."/>
            <person name="Lucas S."/>
            <person name="Magnuson J.K."/>
            <person name="Piumi F."/>
            <person name="Raudaskoski M."/>
            <person name="Salamov A."/>
            <person name="Schmutz J."/>
            <person name="Schwarze F.W.M.R."/>
            <person name="vanKuyk P.A."/>
            <person name="Horton J.S."/>
            <person name="Grigoriev I.V."/>
            <person name="Woesten H.A.B."/>
        </authorList>
    </citation>
    <scope>NUCLEOTIDE SEQUENCE [LARGE SCALE GENOMIC DNA]</scope>
    <source>
        <strain evidence="7">H4-8 / FGSC 9210</strain>
    </source>
</reference>
<keyword evidence="2" id="KW-0479">Metal-binding</keyword>
<organism evidence="7">
    <name type="scientific">Schizophyllum commune (strain H4-8 / FGSC 9210)</name>
    <name type="common">Split gill fungus</name>
    <dbReference type="NCBI Taxonomy" id="578458"/>
    <lineage>
        <taxon>Eukaryota</taxon>
        <taxon>Fungi</taxon>
        <taxon>Dikarya</taxon>
        <taxon>Basidiomycota</taxon>
        <taxon>Agaricomycotina</taxon>
        <taxon>Agaricomycetes</taxon>
        <taxon>Agaricomycetidae</taxon>
        <taxon>Agaricales</taxon>
        <taxon>Schizophyllaceae</taxon>
        <taxon>Schizophyllum</taxon>
    </lineage>
</organism>
<protein>
    <submittedName>
        <fullName evidence="6">Uncharacterized protein</fullName>
    </submittedName>
</protein>
<dbReference type="InterPro" id="IPR052035">
    <property type="entry name" value="ZnF_BED_domain_contain"/>
</dbReference>
<dbReference type="EMBL" id="GL377308">
    <property type="protein sequence ID" value="EFI95329.1"/>
    <property type="molecule type" value="Genomic_DNA"/>
</dbReference>
<accession>D8QA20</accession>
<dbReference type="HOGENOM" id="CLU_009123_6_0_1"/>
<dbReference type="KEGG" id="scm:SCHCO_02508163"/>
<dbReference type="AlphaFoldDB" id="D8QA20"/>
<dbReference type="Proteomes" id="UP000007431">
    <property type="component" value="Unassembled WGS sequence"/>
</dbReference>
<dbReference type="VEuPathDB" id="FungiDB:SCHCODRAFT_02508163"/>
<keyword evidence="3" id="KW-0863">Zinc-finger</keyword>
<keyword evidence="7" id="KW-1185">Reference proteome</keyword>
<evidence type="ECO:0000256" key="2">
    <source>
        <dbReference type="ARBA" id="ARBA00022723"/>
    </source>
</evidence>
<dbReference type="OMA" id="LAISMEF"/>
<gene>
    <name evidence="6" type="ORF">SCHCODRAFT_58013</name>
</gene>
<name>D8QA20_SCHCM</name>
<evidence type="ECO:0000313" key="6">
    <source>
        <dbReference type="EMBL" id="EFI95329.1"/>
    </source>
</evidence>
<dbReference type="OrthoDB" id="2790258at2759"/>
<dbReference type="InterPro" id="IPR012337">
    <property type="entry name" value="RNaseH-like_sf"/>
</dbReference>
<dbReference type="GeneID" id="9592407"/>
<dbReference type="GO" id="GO:0008270">
    <property type="term" value="F:zinc ion binding"/>
    <property type="evidence" value="ECO:0007669"/>
    <property type="project" value="UniProtKB-KW"/>
</dbReference>